<feature type="transmembrane region" description="Helical" evidence="10">
    <location>
        <begin position="136"/>
        <end position="154"/>
    </location>
</feature>
<keyword evidence="10" id="KW-0813">Transport</keyword>
<protein>
    <recommendedName>
        <fullName evidence="8 10">Man(5)GlcNAc(2)-PP-dolichol translocation protein RFT1</fullName>
    </recommendedName>
</protein>
<feature type="transmembrane region" description="Helical" evidence="10">
    <location>
        <begin position="416"/>
        <end position="437"/>
    </location>
</feature>
<feature type="transmembrane region" description="Helical" evidence="10">
    <location>
        <begin position="383"/>
        <end position="404"/>
    </location>
</feature>
<dbReference type="STRING" id="97359.A0A550CPF5"/>
<comment type="subcellular location">
    <subcellularLocation>
        <location evidence="1 10">Endoplasmic reticulum membrane</location>
        <topology evidence="1 10">Multi-pass membrane protein</topology>
    </subcellularLocation>
</comment>
<name>A0A550CPF5_9AGAR</name>
<keyword evidence="5 10" id="KW-0256">Endoplasmic reticulum</keyword>
<evidence type="ECO:0000256" key="6">
    <source>
        <dbReference type="ARBA" id="ARBA00022989"/>
    </source>
</evidence>
<evidence type="ECO:0000256" key="4">
    <source>
        <dbReference type="ARBA" id="ARBA00022692"/>
    </source>
</evidence>
<evidence type="ECO:0000256" key="1">
    <source>
        <dbReference type="ARBA" id="ARBA00004477"/>
    </source>
</evidence>
<dbReference type="PANTHER" id="PTHR13117:SF5">
    <property type="entry name" value="PROTEIN RFT1 HOMOLOG"/>
    <property type="match status" value="1"/>
</dbReference>
<evidence type="ECO:0000313" key="12">
    <source>
        <dbReference type="Proteomes" id="UP000320762"/>
    </source>
</evidence>
<dbReference type="Proteomes" id="UP000320762">
    <property type="component" value="Unassembled WGS sequence"/>
</dbReference>
<dbReference type="AlphaFoldDB" id="A0A550CPF5"/>
<feature type="transmembrane region" description="Helical" evidence="10">
    <location>
        <begin position="513"/>
        <end position="538"/>
    </location>
</feature>
<keyword evidence="7 10" id="KW-0472">Membrane</keyword>
<evidence type="ECO:0000256" key="2">
    <source>
        <dbReference type="ARBA" id="ARBA00004922"/>
    </source>
</evidence>
<comment type="function">
    <text evidence="9 10">Intramembrane glycolipid transporter that operates in the biosynthetic pathway of dolichol-linked oligosaccharides, the glycan precursors employed in protein asparagine (N)-glycosylation. The sequential addition of sugars to dolichol pyrophosphate produces dolichol-linked oligosaccharides containing fourteen sugars, including two GlcNAcs, nine mannoses and three glucoses. Once assembled, the oligosaccharide is transferred from the lipid to nascent proteins by oligosaccharyltransferases. The assembly of dolichol-linked oligosaccharides begins on the cytosolic side of the endoplasmic reticulum membrane and finishes in its lumen. RFT1 could mediate the translocation of the cytosolically oriented intermediate DolPP-GlcNAc2Man5, produced by ALG11, into the ER lumen where dolichol-linked oligosaccharides assembly continues. However, the intramembrane lipid transporter activity could not be confirmed in vitro.</text>
</comment>
<sequence>MASPSSSSALSTTTQLVFLQIFTRVLTFAMNRTLLRLASAAAYGTASIQFELLTSTILFLSREGVRNALLRAPSSASSATVTPAEKSATATPSAPAVTRPPLLSYLPLAWGTPLALGAAVAYAGYWAGLETRTQPFFYEAVAIYALAALVELAAEPMHNMTMMAMQTNVRVRAEGLAIAGKTLATLLVLLNGERVGGAGDGRPALLAFAAGQMAYALSLLGVYTAHYGVSWLVPNISCVQFLIFILSCTRLAIAMTGQSLVKHVLTECDKLILAWAAPLADQGGYAVAVNYGSLLARIILQPVEETLRLHFSRTQAEKQAFKTKAASAADALTAASVQRTLLNVLSLQLALSLIFVTFAVPYLPVMLPFVLSPKWMATSAPHILQAWMWYVPVLAVNGSLEAYVSSVSSEAALGAWSRYLTLASPVFPAMALSLYRAGFGDAALVYANMASLAARIAYCVRYAFPPASKESKAQQGLTLLDALPGRAVLLACGVASVAIRASSSHLLDNPEHPYLLCVLAHVVFGGCLGVTCVVAWWAGDDMPRRLGLDGWMGLGIIEARIKRLTKARAKEE</sequence>
<dbReference type="OrthoDB" id="9979195at2759"/>
<gene>
    <name evidence="11" type="ORF">BD626DRAFT_396917</name>
</gene>
<dbReference type="GO" id="GO:0006488">
    <property type="term" value="P:dolichol-linked oligosaccharide biosynthetic process"/>
    <property type="evidence" value="ECO:0007669"/>
    <property type="project" value="InterPro"/>
</dbReference>
<organism evidence="11 12">
    <name type="scientific">Schizophyllum amplum</name>
    <dbReference type="NCBI Taxonomy" id="97359"/>
    <lineage>
        <taxon>Eukaryota</taxon>
        <taxon>Fungi</taxon>
        <taxon>Dikarya</taxon>
        <taxon>Basidiomycota</taxon>
        <taxon>Agaricomycotina</taxon>
        <taxon>Agaricomycetes</taxon>
        <taxon>Agaricomycetidae</taxon>
        <taxon>Agaricales</taxon>
        <taxon>Schizophyllaceae</taxon>
        <taxon>Schizophyllum</taxon>
    </lineage>
</organism>
<feature type="transmembrane region" description="Helical" evidence="10">
    <location>
        <begin position="476"/>
        <end position="501"/>
    </location>
</feature>
<dbReference type="InterPro" id="IPR007594">
    <property type="entry name" value="RFT1"/>
</dbReference>
<feature type="transmembrane region" description="Helical" evidence="10">
    <location>
        <begin position="108"/>
        <end position="129"/>
    </location>
</feature>
<comment type="caution">
    <text evidence="11">The sequence shown here is derived from an EMBL/GenBank/DDBJ whole genome shotgun (WGS) entry which is preliminary data.</text>
</comment>
<evidence type="ECO:0000256" key="3">
    <source>
        <dbReference type="ARBA" id="ARBA00010288"/>
    </source>
</evidence>
<dbReference type="Pfam" id="PF04506">
    <property type="entry name" value="Rft-1"/>
    <property type="match status" value="1"/>
</dbReference>
<evidence type="ECO:0000256" key="9">
    <source>
        <dbReference type="ARBA" id="ARBA00045912"/>
    </source>
</evidence>
<dbReference type="GO" id="GO:0034203">
    <property type="term" value="P:glycolipid translocation"/>
    <property type="evidence" value="ECO:0007669"/>
    <property type="project" value="TreeGrafter"/>
</dbReference>
<reference evidence="11 12" key="1">
    <citation type="journal article" date="2019" name="New Phytol.">
        <title>Comparative genomics reveals unique wood-decay strategies and fruiting body development in the Schizophyllaceae.</title>
        <authorList>
            <person name="Almasi E."/>
            <person name="Sahu N."/>
            <person name="Krizsan K."/>
            <person name="Balint B."/>
            <person name="Kovacs G.M."/>
            <person name="Kiss B."/>
            <person name="Cseklye J."/>
            <person name="Drula E."/>
            <person name="Henrissat B."/>
            <person name="Nagy I."/>
            <person name="Chovatia M."/>
            <person name="Adam C."/>
            <person name="LaButti K."/>
            <person name="Lipzen A."/>
            <person name="Riley R."/>
            <person name="Grigoriev I.V."/>
            <person name="Nagy L.G."/>
        </authorList>
    </citation>
    <scope>NUCLEOTIDE SEQUENCE [LARGE SCALE GENOMIC DNA]</scope>
    <source>
        <strain evidence="11 12">NL-1724</strain>
    </source>
</reference>
<dbReference type="GO" id="GO:0005789">
    <property type="term" value="C:endoplasmic reticulum membrane"/>
    <property type="evidence" value="ECO:0007669"/>
    <property type="project" value="UniProtKB-SubCell"/>
</dbReference>
<feature type="transmembrane region" description="Helical" evidence="10">
    <location>
        <begin position="231"/>
        <end position="253"/>
    </location>
</feature>
<feature type="transmembrane region" description="Helical" evidence="10">
    <location>
        <begin position="204"/>
        <end position="225"/>
    </location>
</feature>
<feature type="transmembrane region" description="Helical" evidence="10">
    <location>
        <begin position="443"/>
        <end position="464"/>
    </location>
</feature>
<evidence type="ECO:0000256" key="10">
    <source>
        <dbReference type="RuleBase" id="RU365067"/>
    </source>
</evidence>
<evidence type="ECO:0000256" key="5">
    <source>
        <dbReference type="ARBA" id="ARBA00022824"/>
    </source>
</evidence>
<keyword evidence="4 10" id="KW-0812">Transmembrane</keyword>
<feature type="transmembrane region" description="Helical" evidence="10">
    <location>
        <begin position="341"/>
        <end position="363"/>
    </location>
</feature>
<evidence type="ECO:0000256" key="8">
    <source>
        <dbReference type="ARBA" id="ARBA00044793"/>
    </source>
</evidence>
<accession>A0A550CPF5</accession>
<keyword evidence="6 10" id="KW-1133">Transmembrane helix</keyword>
<evidence type="ECO:0000313" key="11">
    <source>
        <dbReference type="EMBL" id="TRM66680.1"/>
    </source>
</evidence>
<dbReference type="PANTHER" id="PTHR13117">
    <property type="entry name" value="ENDOPLASMIC RETICULUM MULTISPAN TRANSMEMBRANE PROTEIN-RELATED"/>
    <property type="match status" value="1"/>
</dbReference>
<dbReference type="EMBL" id="VDMD01000003">
    <property type="protein sequence ID" value="TRM66680.1"/>
    <property type="molecule type" value="Genomic_DNA"/>
</dbReference>
<evidence type="ECO:0000256" key="7">
    <source>
        <dbReference type="ARBA" id="ARBA00023136"/>
    </source>
</evidence>
<feature type="transmembrane region" description="Helical" evidence="10">
    <location>
        <begin position="174"/>
        <end position="192"/>
    </location>
</feature>
<keyword evidence="12" id="KW-1185">Reference proteome</keyword>
<comment type="similarity">
    <text evidence="3 10">Belongs to the RFT1 family.</text>
</comment>
<comment type="pathway">
    <text evidence="2">Protein modification; protein glycosylation.</text>
</comment>
<proteinExistence type="inferred from homology"/>